<dbReference type="Pfam" id="PF12705">
    <property type="entry name" value="PDDEXK_1"/>
    <property type="match status" value="1"/>
</dbReference>
<organism evidence="2 3">
    <name type="scientific">Novosphingobium rhizovicinum</name>
    <dbReference type="NCBI Taxonomy" id="3228928"/>
    <lineage>
        <taxon>Bacteria</taxon>
        <taxon>Pseudomonadati</taxon>
        <taxon>Pseudomonadota</taxon>
        <taxon>Alphaproteobacteria</taxon>
        <taxon>Sphingomonadales</taxon>
        <taxon>Sphingomonadaceae</taxon>
        <taxon>Novosphingobium</taxon>
    </lineage>
</organism>
<dbReference type="RefSeq" id="WP_367768872.1">
    <property type="nucleotide sequence ID" value="NZ_JBFNXR010000017.1"/>
</dbReference>
<evidence type="ECO:0000313" key="2">
    <source>
        <dbReference type="EMBL" id="MEW9854032.1"/>
    </source>
</evidence>
<dbReference type="InterPro" id="IPR011335">
    <property type="entry name" value="Restrct_endonuc-II-like"/>
</dbReference>
<name>A0ABV3R857_9SPHN</name>
<accession>A0ABV3R857</accession>
<feature type="domain" description="PD-(D/E)XK endonuclease-like" evidence="1">
    <location>
        <begin position="723"/>
        <end position="955"/>
    </location>
</feature>
<proteinExistence type="predicted"/>
<dbReference type="EMBL" id="JBFNXR010000017">
    <property type="protein sequence ID" value="MEW9854032.1"/>
    <property type="molecule type" value="Genomic_DNA"/>
</dbReference>
<gene>
    <name evidence="2" type="ORF">ABUH87_02400</name>
</gene>
<dbReference type="SUPFAM" id="SSF52540">
    <property type="entry name" value="P-loop containing nucleoside triphosphate hydrolases"/>
    <property type="match status" value="1"/>
</dbReference>
<evidence type="ECO:0000259" key="1">
    <source>
        <dbReference type="Pfam" id="PF12705"/>
    </source>
</evidence>
<comment type="caution">
    <text evidence="2">The sequence shown here is derived from an EMBL/GenBank/DDBJ whole genome shotgun (WGS) entry which is preliminary data.</text>
</comment>
<keyword evidence="3" id="KW-1185">Reference proteome</keyword>
<dbReference type="SUPFAM" id="SSF52980">
    <property type="entry name" value="Restriction endonuclease-like"/>
    <property type="match status" value="1"/>
</dbReference>
<dbReference type="InterPro" id="IPR027417">
    <property type="entry name" value="P-loop_NTPase"/>
</dbReference>
<dbReference type="Gene3D" id="3.90.320.10">
    <property type="match status" value="1"/>
</dbReference>
<evidence type="ECO:0000313" key="3">
    <source>
        <dbReference type="Proteomes" id="UP001556118"/>
    </source>
</evidence>
<dbReference type="InterPro" id="IPR038726">
    <property type="entry name" value="PDDEXK_AddAB-type"/>
</dbReference>
<dbReference type="Proteomes" id="UP001556118">
    <property type="component" value="Unassembled WGS sequence"/>
</dbReference>
<reference evidence="2 3" key="1">
    <citation type="submission" date="2024-06" db="EMBL/GenBank/DDBJ databases">
        <title>Novosphingobium rhizovicinus M1R2S20.</title>
        <authorList>
            <person name="Sun J.-Q."/>
        </authorList>
    </citation>
    <scope>NUCLEOTIDE SEQUENCE [LARGE SCALE GENOMIC DNA]</scope>
    <source>
        <strain evidence="2 3">M1R2S20</strain>
    </source>
</reference>
<protein>
    <submittedName>
        <fullName evidence="2">PD-(D/E)XK nuclease family protein</fullName>
    </submittedName>
</protein>
<dbReference type="InterPro" id="IPR011604">
    <property type="entry name" value="PDDEXK-like_dom_sf"/>
</dbReference>
<sequence>MPEHTQPQVYSIAAHRGFADALVAGLVPRYAEPDFGLARLTLLLPSRRTVRTVTEALIRHSGTDAGQGGMLLPRMTVVGDLDLDEALGPLLDPLGASEIPPAADPVRRWLRLADHLPSIEGEAAGSGAVLLRRAFEIGRTMDRLAVEGIAPVDLLSDEVIGIVGELAEHWREATRTFLKVQQLWIADLALRGEVDAPERRNRLFDHAAKRWLQTPPAHPVVAVGVTSASPSLARLLRVISQLPRCSVILPDLDLALDQEVWESLGTAGMPKEAGDPPFGRADAVTHPQYHLKLLLNRMGVSREEVQPWHRAGMSAASPERSRAISNLFLTPSASARWSNLAARERRLSGVRLMESATPAAEAQAIAVLIRQALETSERRVALVTPDRALAGRVVAQLGRWGIVADDTAGRPLPQTAAGRVLLLLAELIAEQAAPVPLVALLTHPLVAAGEKRAEWLEHARALDLALRGPRPGPGLAPIREVAERAGAAPWWDYVEPVLAPLFAFGSGATLADLIDALALAAEALCGESVWGRPDGRALAQFIEELREAAREIQTRLDPAELHAVLRDAMERVSVRPPWGGHPRVAIYGLLEARMSRADLVICGGLVEGVWPASPSADALLPPALLRALGVPGADFRIGLSAHDLAAALGAPEVVLSWARRDESSPVIPSRFVLRVKAMLGEQARLMVDQDTPRLARLLDEAAPAPAYPRPQPMPSSDQRRVAISVTALDRLRGDPYQFYASSILRLRSLDPLDAEPSAAWKGTAVHAILDRWHKQGQPAGMLRSIAEQVMDEMSAHPLMRALWRPRLLAALDWVGEEISRQNAEGRRVLATEADGAIEWRGVRLHGRADRVDLCPDGTLAVVDYKTGQPPSARRVQEGFSLQLGLVGLIASEGGIKDISGEAQRFEYWSLAKKQGQDQFGYWTEPVLEGQKKSGIPREKFLPETVRYLNDALDRWVLGTEPFTARLNPDLPSYADYDQLMRLDEWITTLGNADQHENAA</sequence>